<keyword evidence="5 8" id="KW-0547">Nucleotide-binding</keyword>
<keyword evidence="2 8" id="KW-0963">Cytoplasm</keyword>
<evidence type="ECO:0000313" key="11">
    <source>
        <dbReference type="Proteomes" id="UP001207654"/>
    </source>
</evidence>
<dbReference type="Gene3D" id="3.40.50.620">
    <property type="entry name" value="HUPs"/>
    <property type="match status" value="1"/>
</dbReference>
<feature type="binding site" evidence="8">
    <location>
        <begin position="34"/>
        <end position="39"/>
    </location>
    <ligand>
        <name>ATP</name>
        <dbReference type="ChEBI" id="CHEBI:30616"/>
    </ligand>
</feature>
<dbReference type="NCBIfam" id="TIGR02432">
    <property type="entry name" value="lysidine_TilS_N"/>
    <property type="match status" value="1"/>
</dbReference>
<comment type="domain">
    <text evidence="8">The N-terminal region contains the highly conserved SGGXDS motif, predicted to be a P-loop motif involved in ATP binding.</text>
</comment>
<keyword evidence="6 8" id="KW-0067">ATP-binding</keyword>
<dbReference type="PANTHER" id="PTHR43033:SF1">
    <property type="entry name" value="TRNA(ILE)-LYSIDINE SYNTHASE-RELATED"/>
    <property type="match status" value="1"/>
</dbReference>
<evidence type="ECO:0000256" key="2">
    <source>
        <dbReference type="ARBA" id="ARBA00022490"/>
    </source>
</evidence>
<evidence type="ECO:0000256" key="5">
    <source>
        <dbReference type="ARBA" id="ARBA00022741"/>
    </source>
</evidence>
<gene>
    <name evidence="8 10" type="primary">tilS</name>
    <name evidence="10" type="ORF">OV287_32560</name>
</gene>
<keyword evidence="11" id="KW-1185">Reference proteome</keyword>
<dbReference type="PANTHER" id="PTHR43033">
    <property type="entry name" value="TRNA(ILE)-LYSIDINE SYNTHASE-RELATED"/>
    <property type="match status" value="1"/>
</dbReference>
<comment type="subcellular location">
    <subcellularLocation>
        <location evidence="1 8">Cytoplasm</location>
    </subcellularLocation>
</comment>
<keyword evidence="4 8" id="KW-0819">tRNA processing</keyword>
<evidence type="ECO:0000256" key="4">
    <source>
        <dbReference type="ARBA" id="ARBA00022694"/>
    </source>
</evidence>
<keyword evidence="3 8" id="KW-0436">Ligase</keyword>
<evidence type="ECO:0000313" key="10">
    <source>
        <dbReference type="EMBL" id="MCY1079204.1"/>
    </source>
</evidence>
<comment type="caution">
    <text evidence="10">The sequence shown here is derived from an EMBL/GenBank/DDBJ whole genome shotgun (WGS) entry which is preliminary data.</text>
</comment>
<evidence type="ECO:0000259" key="9">
    <source>
        <dbReference type="SMART" id="SM00977"/>
    </source>
</evidence>
<sequence length="460" mass="49070">MPSTGDASVLFSTTLTESYRQFGLVGGSVLLAVSGGADSTALLVGTAQVCESLALRVEVATLDHGLRPEAREEVEAVARLAAHWELPCHVLALHLSPGSGLEARAREARYSALESLRRERGLQAVATAHTASDQAETLLMRLVRGTALRGAAGIHRTRPFLVRPLIERTREEVEAFLAEEGLSFVQDPMNRDPAFLRTRIRHEVLPVLARAAGFPVVPRLAAFARLAAEDEALLSGLADGAWNRLVLPDGSLDAVGVRALEPPLRRRVLARLLAESGAEVDEASLARALKSVETGRAVTLRGGQVRGGLQLRTTGGRVRCVRSESSKEPPPEARPALVLAGEGASGVQSGTGWTFIVAPEPPPPGTLGLSLSEATQWPLTVRTRRPGDRVRGPAGSRKLQDVLVDRRVPAERRDLLPVVTDAERTVLWVPGVWNSTSEAAVRLFLWASPPGASTPGASPL</sequence>
<evidence type="ECO:0000256" key="8">
    <source>
        <dbReference type="HAMAP-Rule" id="MF_01161"/>
    </source>
</evidence>
<dbReference type="SUPFAM" id="SSF82829">
    <property type="entry name" value="MesJ substrate recognition domain-like"/>
    <property type="match status" value="1"/>
</dbReference>
<comment type="catalytic activity">
    <reaction evidence="7 8">
        <text>cytidine(34) in tRNA(Ile2) + L-lysine + ATP = lysidine(34) in tRNA(Ile2) + AMP + diphosphate + H(+)</text>
        <dbReference type="Rhea" id="RHEA:43744"/>
        <dbReference type="Rhea" id="RHEA-COMP:10625"/>
        <dbReference type="Rhea" id="RHEA-COMP:10670"/>
        <dbReference type="ChEBI" id="CHEBI:15378"/>
        <dbReference type="ChEBI" id="CHEBI:30616"/>
        <dbReference type="ChEBI" id="CHEBI:32551"/>
        <dbReference type="ChEBI" id="CHEBI:33019"/>
        <dbReference type="ChEBI" id="CHEBI:82748"/>
        <dbReference type="ChEBI" id="CHEBI:83665"/>
        <dbReference type="ChEBI" id="CHEBI:456215"/>
        <dbReference type="EC" id="6.3.4.19"/>
    </reaction>
</comment>
<dbReference type="InterPro" id="IPR012094">
    <property type="entry name" value="tRNA_Ile_lys_synt"/>
</dbReference>
<dbReference type="HAMAP" id="MF_01161">
    <property type="entry name" value="tRNA_Ile_lys_synt"/>
    <property type="match status" value="1"/>
</dbReference>
<comment type="similarity">
    <text evidence="8">Belongs to the tRNA(Ile)-lysidine synthase family.</text>
</comment>
<evidence type="ECO:0000256" key="1">
    <source>
        <dbReference type="ARBA" id="ARBA00004496"/>
    </source>
</evidence>
<dbReference type="InterPro" id="IPR011063">
    <property type="entry name" value="TilS/TtcA_N"/>
</dbReference>
<evidence type="ECO:0000256" key="7">
    <source>
        <dbReference type="ARBA" id="ARBA00048539"/>
    </source>
</evidence>
<accession>A0ABT4ADB2</accession>
<proteinExistence type="inferred from homology"/>
<dbReference type="Pfam" id="PF11734">
    <property type="entry name" value="TilS_C"/>
    <property type="match status" value="1"/>
</dbReference>
<dbReference type="SUPFAM" id="SSF56037">
    <property type="entry name" value="PheT/TilS domain"/>
    <property type="match status" value="1"/>
</dbReference>
<dbReference type="NCBIfam" id="TIGR02433">
    <property type="entry name" value="lysidine_TilS_C"/>
    <property type="match status" value="1"/>
</dbReference>
<dbReference type="RefSeq" id="WP_267537938.1">
    <property type="nucleotide sequence ID" value="NZ_JAPNKA010000001.1"/>
</dbReference>
<dbReference type="EC" id="6.3.4.19" evidence="8"/>
<dbReference type="InterPro" id="IPR012796">
    <property type="entry name" value="Lysidine-tRNA-synth_C"/>
</dbReference>
<dbReference type="CDD" id="cd01992">
    <property type="entry name" value="TilS_N"/>
    <property type="match status" value="1"/>
</dbReference>
<protein>
    <recommendedName>
        <fullName evidence="8">tRNA(Ile)-lysidine synthase</fullName>
        <ecNumber evidence="8">6.3.4.19</ecNumber>
    </recommendedName>
    <alternativeName>
        <fullName evidence="8">tRNA(Ile)-2-lysyl-cytidine synthase</fullName>
    </alternativeName>
    <alternativeName>
        <fullName evidence="8">tRNA(Ile)-lysidine synthetase</fullName>
    </alternativeName>
</protein>
<reference evidence="10 11" key="1">
    <citation type="submission" date="2022-11" db="EMBL/GenBank/DDBJ databases">
        <title>Minimal conservation of predation-associated metabolite biosynthetic gene clusters underscores biosynthetic potential of Myxococcota including descriptions for ten novel species: Archangium lansinium sp. nov., Myxococcus landrumus sp. nov., Nannocystis bai.</title>
        <authorList>
            <person name="Ahearne A."/>
            <person name="Stevens C."/>
            <person name="Phillips K."/>
        </authorList>
    </citation>
    <scope>NUCLEOTIDE SEQUENCE [LARGE SCALE GENOMIC DNA]</scope>
    <source>
        <strain evidence="10 11">MIWBW</strain>
    </source>
</reference>
<evidence type="ECO:0000256" key="6">
    <source>
        <dbReference type="ARBA" id="ARBA00022840"/>
    </source>
</evidence>
<organism evidence="10 11">
    <name type="scientific">Archangium lansingense</name>
    <dbReference type="NCBI Taxonomy" id="2995310"/>
    <lineage>
        <taxon>Bacteria</taxon>
        <taxon>Pseudomonadati</taxon>
        <taxon>Myxococcota</taxon>
        <taxon>Myxococcia</taxon>
        <taxon>Myxococcales</taxon>
        <taxon>Cystobacterineae</taxon>
        <taxon>Archangiaceae</taxon>
        <taxon>Archangium</taxon>
    </lineage>
</organism>
<feature type="domain" description="Lysidine-tRNA(Ile) synthetase C-terminal" evidence="9">
    <location>
        <begin position="379"/>
        <end position="446"/>
    </location>
</feature>
<dbReference type="Proteomes" id="UP001207654">
    <property type="component" value="Unassembled WGS sequence"/>
</dbReference>
<dbReference type="SUPFAM" id="SSF52402">
    <property type="entry name" value="Adenine nucleotide alpha hydrolases-like"/>
    <property type="match status" value="1"/>
</dbReference>
<comment type="function">
    <text evidence="8">Ligates lysine onto the cytidine present at position 34 of the AUA codon-specific tRNA(Ile) that contains the anticodon CAU, in an ATP-dependent manner. Cytidine is converted to lysidine, thus changing the amino acid specificity of the tRNA from methionine to isoleucine.</text>
</comment>
<dbReference type="InterPro" id="IPR012795">
    <property type="entry name" value="tRNA_Ile_lys_synt_N"/>
</dbReference>
<dbReference type="EMBL" id="JAPNKA010000001">
    <property type="protein sequence ID" value="MCY1079204.1"/>
    <property type="molecule type" value="Genomic_DNA"/>
</dbReference>
<dbReference type="Pfam" id="PF01171">
    <property type="entry name" value="ATP_bind_3"/>
    <property type="match status" value="1"/>
</dbReference>
<name>A0ABT4ADB2_9BACT</name>
<dbReference type="SMART" id="SM00977">
    <property type="entry name" value="TilS_C"/>
    <property type="match status" value="1"/>
</dbReference>
<dbReference type="InterPro" id="IPR014729">
    <property type="entry name" value="Rossmann-like_a/b/a_fold"/>
</dbReference>
<evidence type="ECO:0000256" key="3">
    <source>
        <dbReference type="ARBA" id="ARBA00022598"/>
    </source>
</evidence>
<dbReference type="GO" id="GO:0032267">
    <property type="term" value="F:tRNA(Ile)-lysidine synthase activity"/>
    <property type="evidence" value="ECO:0007669"/>
    <property type="project" value="UniProtKB-EC"/>
</dbReference>